<feature type="site" description="Important for substrate specificity" evidence="4">
    <location>
        <position position="182"/>
    </location>
</feature>
<comment type="catalytic activity">
    <reaction evidence="4">
        <text>S-methyl-5'-thioadenosine + phosphate = 5-(methylsulfanyl)-alpha-D-ribose 1-phosphate + adenine</text>
        <dbReference type="Rhea" id="RHEA:11852"/>
        <dbReference type="ChEBI" id="CHEBI:16708"/>
        <dbReference type="ChEBI" id="CHEBI:17509"/>
        <dbReference type="ChEBI" id="CHEBI:43474"/>
        <dbReference type="ChEBI" id="CHEBI:58533"/>
        <dbReference type="EC" id="2.4.2.28"/>
    </reaction>
</comment>
<evidence type="ECO:0000256" key="1">
    <source>
        <dbReference type="ARBA" id="ARBA00022676"/>
    </source>
</evidence>
<comment type="function">
    <text evidence="4">Catalyzes the reversible phosphorylation of S-methyl-5'-thioadenosine (MTA) to adenine and 5-methylthioribose-1-phosphate. Involved in the breakdown of MTA, a major by-product of polyamine biosynthesis. Responsible for the first step in the methionine salvage pathway after MTA has been generated from S-adenosylmethionine. Has broad substrate specificity with 6-aminopurine nucleosides as preferred substrates.</text>
</comment>
<dbReference type="InterPro" id="IPR000845">
    <property type="entry name" value="Nucleoside_phosphorylase_d"/>
</dbReference>
<dbReference type="FunFam" id="3.40.50.1580:FF:000012">
    <property type="entry name" value="Probable 6-oxopurine nucleoside phosphorylase"/>
    <property type="match status" value="1"/>
</dbReference>
<dbReference type="Pfam" id="PF01048">
    <property type="entry name" value="PNP_UDP_1"/>
    <property type="match status" value="1"/>
</dbReference>
<feature type="binding site" evidence="4">
    <location>
        <position position="201"/>
    </location>
    <ligand>
        <name>phosphate</name>
        <dbReference type="ChEBI" id="CHEBI:43474"/>
    </ligand>
</feature>
<dbReference type="PROSITE" id="PS01240">
    <property type="entry name" value="PNP_MTAP_2"/>
    <property type="match status" value="1"/>
</dbReference>
<dbReference type="Gene3D" id="3.40.50.1580">
    <property type="entry name" value="Nucleoside phosphorylase domain"/>
    <property type="match status" value="1"/>
</dbReference>
<dbReference type="GO" id="GO:0005829">
    <property type="term" value="C:cytosol"/>
    <property type="evidence" value="ECO:0007669"/>
    <property type="project" value="TreeGrafter"/>
</dbReference>
<comment type="similarity">
    <text evidence="4">Belongs to the PNP/MTAP phosphorylase family. MTAP subfamily.</text>
</comment>
<dbReference type="InterPro" id="IPR018099">
    <property type="entry name" value="Purine_phosphorylase-2_CS"/>
</dbReference>
<comment type="caution">
    <text evidence="6">The sequence shown here is derived from an EMBL/GenBank/DDBJ whole genome shotgun (WGS) entry which is preliminary data.</text>
</comment>
<feature type="binding site" evidence="4">
    <location>
        <begin position="68"/>
        <end position="69"/>
    </location>
    <ligand>
        <name>phosphate</name>
        <dbReference type="ChEBI" id="CHEBI:43474"/>
    </ligand>
</feature>
<comment type="pathway">
    <text evidence="4">Amino-acid biosynthesis; L-methionine biosynthesis via salvage pathway; S-methyl-5-thio-alpha-D-ribose 1-phosphate from S-methyl-5'-thioadenosine (phosphorylase route): step 1/1.</text>
</comment>
<dbReference type="GO" id="GO:0017061">
    <property type="term" value="F:S-methyl-5-thioadenosine phosphorylase activity"/>
    <property type="evidence" value="ECO:0007669"/>
    <property type="project" value="UniProtKB-UniRule"/>
</dbReference>
<feature type="binding site" evidence="4">
    <location>
        <position position="26"/>
    </location>
    <ligand>
        <name>phosphate</name>
        <dbReference type="ChEBI" id="CHEBI:43474"/>
    </ligand>
</feature>
<feature type="binding site" evidence="4">
    <location>
        <begin position="101"/>
        <end position="102"/>
    </location>
    <ligand>
        <name>phosphate</name>
        <dbReference type="ChEBI" id="CHEBI:43474"/>
    </ligand>
</feature>
<dbReference type="AlphaFoldDB" id="A0A366HFB0"/>
<evidence type="ECO:0000259" key="5">
    <source>
        <dbReference type="Pfam" id="PF01048"/>
    </source>
</evidence>
<evidence type="ECO:0000313" key="6">
    <source>
        <dbReference type="EMBL" id="RBP41217.1"/>
    </source>
</evidence>
<dbReference type="GO" id="GO:0019509">
    <property type="term" value="P:L-methionine salvage from methylthioadenosine"/>
    <property type="evidence" value="ECO:0007669"/>
    <property type="project" value="UniProtKB-UniRule"/>
</dbReference>
<dbReference type="CDD" id="cd09010">
    <property type="entry name" value="MTAP_SsMTAPII_like_MTIP"/>
    <property type="match status" value="1"/>
</dbReference>
<keyword evidence="7" id="KW-1185">Reference proteome</keyword>
<dbReference type="InterPro" id="IPR035994">
    <property type="entry name" value="Nucleoside_phosphorylase_sf"/>
</dbReference>
<keyword evidence="2 4" id="KW-0808">Transferase</keyword>
<dbReference type="GO" id="GO:0006166">
    <property type="term" value="P:purine ribonucleoside salvage"/>
    <property type="evidence" value="ECO:0007669"/>
    <property type="project" value="UniProtKB-KW"/>
</dbReference>
<dbReference type="UniPathway" id="UPA00904">
    <property type="reaction ID" value="UER00873"/>
</dbReference>
<keyword evidence="3 4" id="KW-0660">Purine salvage</keyword>
<organism evidence="6 7">
    <name type="scientific">Roseimicrobium gellanilyticum</name>
    <dbReference type="NCBI Taxonomy" id="748857"/>
    <lineage>
        <taxon>Bacteria</taxon>
        <taxon>Pseudomonadati</taxon>
        <taxon>Verrucomicrobiota</taxon>
        <taxon>Verrucomicrobiia</taxon>
        <taxon>Verrucomicrobiales</taxon>
        <taxon>Verrucomicrobiaceae</taxon>
        <taxon>Roseimicrobium</taxon>
    </lineage>
</organism>
<accession>A0A366HFB0</accession>
<gene>
    <name evidence="4" type="primary">mtnP</name>
    <name evidence="6" type="ORF">DES53_10746</name>
</gene>
<feature type="binding site" evidence="4">
    <location>
        <position position="200"/>
    </location>
    <ligand>
        <name>substrate</name>
    </ligand>
</feature>
<evidence type="ECO:0000256" key="3">
    <source>
        <dbReference type="ARBA" id="ARBA00022726"/>
    </source>
</evidence>
<feature type="binding site" evidence="4">
    <location>
        <begin position="224"/>
        <end position="226"/>
    </location>
    <ligand>
        <name>substrate</name>
    </ligand>
</feature>
<reference evidence="6 7" key="1">
    <citation type="submission" date="2018-06" db="EMBL/GenBank/DDBJ databases">
        <title>Genomic Encyclopedia of Type Strains, Phase IV (KMG-IV): sequencing the most valuable type-strain genomes for metagenomic binning, comparative biology and taxonomic classification.</title>
        <authorList>
            <person name="Goeker M."/>
        </authorList>
    </citation>
    <scope>NUCLEOTIDE SEQUENCE [LARGE SCALE GENOMIC DNA]</scope>
    <source>
        <strain evidence="6 7">DSM 25532</strain>
    </source>
</reference>
<dbReference type="NCBIfam" id="TIGR01694">
    <property type="entry name" value="MTAP"/>
    <property type="match status" value="1"/>
</dbReference>
<dbReference type="PANTHER" id="PTHR42679">
    <property type="entry name" value="S-METHYL-5'-THIOADENOSINE PHOSPHORYLASE"/>
    <property type="match status" value="1"/>
</dbReference>
<name>A0A366HFB0_9BACT</name>
<dbReference type="PANTHER" id="PTHR42679:SF2">
    <property type="entry name" value="S-METHYL-5'-THIOADENOSINE PHOSPHORYLASE"/>
    <property type="match status" value="1"/>
</dbReference>
<dbReference type="EMBL" id="QNRR01000007">
    <property type="protein sequence ID" value="RBP41217.1"/>
    <property type="molecule type" value="Genomic_DNA"/>
</dbReference>
<dbReference type="InterPro" id="IPR010044">
    <property type="entry name" value="MTAP"/>
</dbReference>
<evidence type="ECO:0000256" key="4">
    <source>
        <dbReference type="HAMAP-Rule" id="MF_01963"/>
    </source>
</evidence>
<protein>
    <recommendedName>
        <fullName evidence="4">S-methyl-5'-thioadenosine phosphorylase</fullName>
        <ecNumber evidence="4">2.4.2.28</ecNumber>
    </recommendedName>
    <alternativeName>
        <fullName evidence="4">5'-methylthioadenosine phosphorylase</fullName>
        <shortName evidence="4">MTA phosphorylase</shortName>
        <shortName evidence="4">MTAP</shortName>
    </alternativeName>
</protein>
<dbReference type="HAMAP" id="MF_01963">
    <property type="entry name" value="MTAP"/>
    <property type="match status" value="1"/>
</dbReference>
<dbReference type="SUPFAM" id="SSF53167">
    <property type="entry name" value="Purine and uridine phosphorylases"/>
    <property type="match status" value="1"/>
</dbReference>
<feature type="site" description="Important for substrate specificity" evidence="4">
    <location>
        <position position="237"/>
    </location>
</feature>
<sequence>MLHSRMSSAQKTDTDSIPAIGIIGGSGLYEIEGFTQSEELHVPTPFGEPSDRIIGGTMAGRHVYFLPRHGRGHRLLPTEVNHRANIWALRSLGVRWIIAVTAVGSLKEEYHPRNILVPDQFFDRTSRREHHTFFGNGIVAHVSFADPISAGLRTLLVEEARAAGSTVHDGGTYVCMDGPAFSTRAESNANRQLGFDVIGMTNLPEAKLAREAEIALATLAMVTDYDCWKTDEEPVTVEALLGHLHANSATAKHILAQVIPRIPTEANWPEHHALDTAIITDRKLWPEESAARLKPVLGRFL</sequence>
<dbReference type="Proteomes" id="UP000253426">
    <property type="component" value="Unassembled WGS sequence"/>
</dbReference>
<keyword evidence="1 4" id="KW-0328">Glycosyltransferase</keyword>
<feature type="domain" description="Nucleoside phosphorylase" evidence="5">
    <location>
        <begin position="20"/>
        <end position="259"/>
    </location>
</feature>
<proteinExistence type="inferred from homology"/>
<evidence type="ECO:0000313" key="7">
    <source>
        <dbReference type="Proteomes" id="UP000253426"/>
    </source>
</evidence>
<dbReference type="EC" id="2.4.2.28" evidence="4"/>
<evidence type="ECO:0000256" key="2">
    <source>
        <dbReference type="ARBA" id="ARBA00022679"/>
    </source>
</evidence>
<comment type="subunit">
    <text evidence="4">Homohexamer. Dimer of a homotrimer.</text>
</comment>